<sequence length="104" mass="11715">MRPLACEKWSLTASRNTFVVISAGNFEATIPFIIAKVLLCPNSFFCTPLPVRLNCAASSSVSRNFTRFVVKWRLDFPLNSELGGNSTIEFLVLQIRLQQLESFQ</sequence>
<evidence type="ECO:0000313" key="1">
    <source>
        <dbReference type="EMBL" id="CAG6761287.1"/>
    </source>
</evidence>
<accession>A0A8D9ABQ7</accession>
<organism evidence="1">
    <name type="scientific">Cacopsylla melanoneura</name>
    <dbReference type="NCBI Taxonomy" id="428564"/>
    <lineage>
        <taxon>Eukaryota</taxon>
        <taxon>Metazoa</taxon>
        <taxon>Ecdysozoa</taxon>
        <taxon>Arthropoda</taxon>
        <taxon>Hexapoda</taxon>
        <taxon>Insecta</taxon>
        <taxon>Pterygota</taxon>
        <taxon>Neoptera</taxon>
        <taxon>Paraneoptera</taxon>
        <taxon>Hemiptera</taxon>
        <taxon>Sternorrhyncha</taxon>
        <taxon>Psylloidea</taxon>
        <taxon>Psyllidae</taxon>
        <taxon>Psyllinae</taxon>
        <taxon>Cacopsylla</taxon>
    </lineage>
</organism>
<proteinExistence type="predicted"/>
<dbReference type="EMBL" id="HBUF01558806">
    <property type="protein sequence ID" value="CAG6761287.1"/>
    <property type="molecule type" value="Transcribed_RNA"/>
</dbReference>
<dbReference type="AlphaFoldDB" id="A0A8D9ABQ7"/>
<protein>
    <submittedName>
        <fullName evidence="1">Uncharacterized protein</fullName>
    </submittedName>
</protein>
<reference evidence="1" key="1">
    <citation type="submission" date="2021-05" db="EMBL/GenBank/DDBJ databases">
        <authorList>
            <person name="Alioto T."/>
            <person name="Alioto T."/>
            <person name="Gomez Garrido J."/>
        </authorList>
    </citation>
    <scope>NUCLEOTIDE SEQUENCE</scope>
</reference>
<name>A0A8D9ABQ7_9HEMI</name>